<reference evidence="1 2" key="1">
    <citation type="journal article" name="Sci. Rep.">
        <title>Telomere-to-telomere assembled and centromere annotated genomes of the two main subspecies of the button mushroom Agaricus bisporus reveal especially polymorphic chromosome ends.</title>
        <authorList>
            <person name="Sonnenberg A.S.M."/>
            <person name="Sedaghat-Telgerd N."/>
            <person name="Lavrijssen B."/>
            <person name="Ohm R.A."/>
            <person name="Hendrickx P.M."/>
            <person name="Scholtmeijer K."/>
            <person name="Baars J.J.P."/>
            <person name="van Peer A."/>
        </authorList>
    </citation>
    <scope>NUCLEOTIDE SEQUENCE [LARGE SCALE GENOMIC DNA]</scope>
    <source>
        <strain evidence="1 2">H119_p4</strain>
    </source>
</reference>
<accession>A0A8H7C0F0</accession>
<dbReference type="AlphaFoldDB" id="A0A8H7C0F0"/>
<organism evidence="1 2">
    <name type="scientific">Agaricus bisporus var. burnettii</name>
    <dbReference type="NCBI Taxonomy" id="192524"/>
    <lineage>
        <taxon>Eukaryota</taxon>
        <taxon>Fungi</taxon>
        <taxon>Dikarya</taxon>
        <taxon>Basidiomycota</taxon>
        <taxon>Agaricomycotina</taxon>
        <taxon>Agaricomycetes</taxon>
        <taxon>Agaricomycetidae</taxon>
        <taxon>Agaricales</taxon>
        <taxon>Agaricineae</taxon>
        <taxon>Agaricaceae</taxon>
        <taxon>Agaricus</taxon>
    </lineage>
</organism>
<comment type="caution">
    <text evidence="1">The sequence shown here is derived from an EMBL/GenBank/DDBJ whole genome shotgun (WGS) entry which is preliminary data.</text>
</comment>
<dbReference type="EMBL" id="JABXXO010000015">
    <property type="protein sequence ID" value="KAF7760132.1"/>
    <property type="molecule type" value="Genomic_DNA"/>
</dbReference>
<dbReference type="Proteomes" id="UP000629468">
    <property type="component" value="Unassembled WGS sequence"/>
</dbReference>
<protein>
    <submittedName>
        <fullName evidence="1">Uncharacterized protein</fullName>
    </submittedName>
</protein>
<gene>
    <name evidence="1" type="ORF">Agabi119p4_10808</name>
</gene>
<evidence type="ECO:0000313" key="2">
    <source>
        <dbReference type="Proteomes" id="UP000629468"/>
    </source>
</evidence>
<sequence>MLRTHINTRIIIIPKHILFAMRKQFFIRLIQPSERYHFSLLLVPNQAPNAQHSQLDMKVTEHELLLSDLARQLSQLHDSRLVRPARIRRSLPRP</sequence>
<evidence type="ECO:0000313" key="1">
    <source>
        <dbReference type="EMBL" id="KAF7760132.1"/>
    </source>
</evidence>
<proteinExistence type="predicted"/>
<name>A0A8H7C0F0_AGABI</name>